<dbReference type="InterPro" id="IPR001123">
    <property type="entry name" value="LeuE-type"/>
</dbReference>
<dbReference type="PANTHER" id="PTHR30086">
    <property type="entry name" value="ARGININE EXPORTER PROTEIN ARGO"/>
    <property type="match status" value="1"/>
</dbReference>
<keyword evidence="4 6" id="KW-1133">Transmembrane helix</keyword>
<evidence type="ECO:0000313" key="7">
    <source>
        <dbReference type="EMBL" id="SDN24787.1"/>
    </source>
</evidence>
<accession>A0A1G9ZUN8</accession>
<name>A0A1G9ZUN8_9GAMM</name>
<gene>
    <name evidence="7" type="ORF">SAMN04487951_103256</name>
</gene>
<organism evidence="7 8">
    <name type="scientific">Vreelandella arcis</name>
    <dbReference type="NCBI Taxonomy" id="416873"/>
    <lineage>
        <taxon>Bacteria</taxon>
        <taxon>Pseudomonadati</taxon>
        <taxon>Pseudomonadota</taxon>
        <taxon>Gammaproteobacteria</taxon>
        <taxon>Oceanospirillales</taxon>
        <taxon>Halomonadaceae</taxon>
        <taxon>Vreelandella</taxon>
    </lineage>
</organism>
<evidence type="ECO:0000256" key="4">
    <source>
        <dbReference type="ARBA" id="ARBA00022989"/>
    </source>
</evidence>
<evidence type="ECO:0000313" key="8">
    <source>
        <dbReference type="Proteomes" id="UP000199677"/>
    </source>
</evidence>
<evidence type="ECO:0000256" key="1">
    <source>
        <dbReference type="ARBA" id="ARBA00004651"/>
    </source>
</evidence>
<dbReference type="Pfam" id="PF01810">
    <property type="entry name" value="LysE"/>
    <property type="match status" value="1"/>
</dbReference>
<proteinExistence type="predicted"/>
<dbReference type="RefSeq" id="WP_089703160.1">
    <property type="nucleotide sequence ID" value="NZ_FNII01000003.1"/>
</dbReference>
<dbReference type="OrthoDB" id="9804822at2"/>
<evidence type="ECO:0000256" key="5">
    <source>
        <dbReference type="ARBA" id="ARBA00023136"/>
    </source>
</evidence>
<dbReference type="EMBL" id="FNII01000003">
    <property type="protein sequence ID" value="SDN24787.1"/>
    <property type="molecule type" value="Genomic_DNA"/>
</dbReference>
<dbReference type="STRING" id="416873.SAMN04487951_103256"/>
<dbReference type="AlphaFoldDB" id="A0A1G9ZUN8"/>
<keyword evidence="3 6" id="KW-0812">Transmembrane</keyword>
<feature type="transmembrane region" description="Helical" evidence="6">
    <location>
        <begin position="6"/>
        <end position="28"/>
    </location>
</feature>
<keyword evidence="8" id="KW-1185">Reference proteome</keyword>
<feature type="transmembrane region" description="Helical" evidence="6">
    <location>
        <begin position="142"/>
        <end position="162"/>
    </location>
</feature>
<evidence type="ECO:0000256" key="3">
    <source>
        <dbReference type="ARBA" id="ARBA00022692"/>
    </source>
</evidence>
<feature type="transmembrane region" description="Helical" evidence="6">
    <location>
        <begin position="40"/>
        <end position="65"/>
    </location>
</feature>
<keyword evidence="2" id="KW-1003">Cell membrane</keyword>
<dbReference type="Proteomes" id="UP000199677">
    <property type="component" value="Unassembled WGS sequence"/>
</dbReference>
<feature type="transmembrane region" description="Helical" evidence="6">
    <location>
        <begin position="114"/>
        <end position="136"/>
    </location>
</feature>
<evidence type="ECO:0000256" key="2">
    <source>
        <dbReference type="ARBA" id="ARBA00022475"/>
    </source>
</evidence>
<keyword evidence="5 6" id="KW-0472">Membrane</keyword>
<dbReference type="PANTHER" id="PTHR30086:SF20">
    <property type="entry name" value="ARGININE EXPORTER PROTEIN ARGO-RELATED"/>
    <property type="match status" value="1"/>
</dbReference>
<feature type="transmembrane region" description="Helical" evidence="6">
    <location>
        <begin position="182"/>
        <end position="201"/>
    </location>
</feature>
<protein>
    <submittedName>
        <fullName evidence="7">Threonine/homoserine/homoserine lactone efflux protein</fullName>
    </submittedName>
</protein>
<sequence>MSIELWLSFVLASFLVIASPGPAVALLVMTGINQGRRAALAMLPGFFLGDLVAMSLSFAGVGALLMASAKLFAMVKWLGVLYLLYLGIKMWRESGQLNDLESSGANVKQGTAKAFWVTLLNPKSILFFMAFMPQFINQTQPLAPQLAILFTTFLVMGVISDLGYTLLSTTSRQLMTARFRRLLHRCGAGSLIGAGVLMTVMRRPAG</sequence>
<comment type="subcellular location">
    <subcellularLocation>
        <location evidence="1">Cell membrane</location>
        <topology evidence="1">Multi-pass membrane protein</topology>
    </subcellularLocation>
</comment>
<dbReference type="GO" id="GO:0005886">
    <property type="term" value="C:plasma membrane"/>
    <property type="evidence" value="ECO:0007669"/>
    <property type="project" value="UniProtKB-SubCell"/>
</dbReference>
<feature type="transmembrane region" description="Helical" evidence="6">
    <location>
        <begin position="71"/>
        <end position="88"/>
    </location>
</feature>
<reference evidence="8" key="1">
    <citation type="submission" date="2016-10" db="EMBL/GenBank/DDBJ databases">
        <authorList>
            <person name="Varghese N."/>
            <person name="Submissions S."/>
        </authorList>
    </citation>
    <scope>NUCLEOTIDE SEQUENCE [LARGE SCALE GENOMIC DNA]</scope>
    <source>
        <strain evidence="8">CGMCC 1.6494</strain>
    </source>
</reference>
<dbReference type="PIRSF" id="PIRSF006324">
    <property type="entry name" value="LeuE"/>
    <property type="match status" value="1"/>
</dbReference>
<dbReference type="GO" id="GO:0015171">
    <property type="term" value="F:amino acid transmembrane transporter activity"/>
    <property type="evidence" value="ECO:0007669"/>
    <property type="project" value="TreeGrafter"/>
</dbReference>
<evidence type="ECO:0000256" key="6">
    <source>
        <dbReference type="SAM" id="Phobius"/>
    </source>
</evidence>